<keyword evidence="2" id="KW-1133">Transmembrane helix</keyword>
<reference evidence="4" key="1">
    <citation type="submission" date="2016-10" db="EMBL/GenBank/DDBJ databases">
        <authorList>
            <person name="Varghese N."/>
            <person name="Submissions S."/>
        </authorList>
    </citation>
    <scope>NUCLEOTIDE SEQUENCE [LARGE SCALE GENOMIC DNA]</scope>
    <source>
        <strain evidence="4">CGMCC 1.7736</strain>
    </source>
</reference>
<name>A0A1I6IRZ5_9EURY</name>
<feature type="compositionally biased region" description="Low complexity" evidence="1">
    <location>
        <begin position="164"/>
        <end position="184"/>
    </location>
</feature>
<dbReference type="Gene3D" id="2.60.40.680">
    <property type="match status" value="1"/>
</dbReference>
<protein>
    <recommendedName>
        <fullName evidence="5">Cohesin domain-containing protein</fullName>
    </recommendedName>
</protein>
<gene>
    <name evidence="3" type="ORF">SAMN04487947_3628</name>
</gene>
<dbReference type="EMBL" id="FOYT01000004">
    <property type="protein sequence ID" value="SFR69502.1"/>
    <property type="molecule type" value="Genomic_DNA"/>
</dbReference>
<evidence type="ECO:0000256" key="2">
    <source>
        <dbReference type="SAM" id="Phobius"/>
    </source>
</evidence>
<dbReference type="OrthoDB" id="387112at2157"/>
<dbReference type="RefSeq" id="WP_089810259.1">
    <property type="nucleotide sequence ID" value="NZ_FOYT01000004.1"/>
</dbReference>
<keyword evidence="4" id="KW-1185">Reference proteome</keyword>
<dbReference type="Proteomes" id="UP000198531">
    <property type="component" value="Unassembled WGS sequence"/>
</dbReference>
<dbReference type="SUPFAM" id="SSF49384">
    <property type="entry name" value="Carbohydrate-binding domain"/>
    <property type="match status" value="1"/>
</dbReference>
<evidence type="ECO:0000313" key="3">
    <source>
        <dbReference type="EMBL" id="SFR69502.1"/>
    </source>
</evidence>
<dbReference type="GO" id="GO:0030246">
    <property type="term" value="F:carbohydrate binding"/>
    <property type="evidence" value="ECO:0007669"/>
    <property type="project" value="InterPro"/>
</dbReference>
<accession>A0A1I6IRZ5</accession>
<feature type="compositionally biased region" description="Low complexity" evidence="1">
    <location>
        <begin position="191"/>
        <end position="222"/>
    </location>
</feature>
<evidence type="ECO:0000313" key="4">
    <source>
        <dbReference type="Proteomes" id="UP000198531"/>
    </source>
</evidence>
<evidence type="ECO:0000256" key="1">
    <source>
        <dbReference type="SAM" id="MobiDB-lite"/>
    </source>
</evidence>
<proteinExistence type="predicted"/>
<sequence length="264" mass="25300">MLNSLRGTVGGLARVAAVAFVLCVAVSAATVGATTGAASATTVQLDASNDRVAVSETTTVRVVVDNVDGGVGAYDLVVGLSDPSVATITDVQLVGDPGLQTVNVSSNGSRARLNAALLDTDDAGTVTIAAVTLSGAAPGTTDVSVSVSALGAEDGSRYPVESRSASVTVADATTTPADTVGGADSAPDESTGATAADAADGTATDAPENADDAAAATPDAADGSAESVPSASPIPFGVGGVSAWAAGAVLAALAAALFAVRRLR</sequence>
<feature type="transmembrane region" description="Helical" evidence="2">
    <location>
        <begin position="236"/>
        <end position="260"/>
    </location>
</feature>
<dbReference type="AlphaFoldDB" id="A0A1I6IRZ5"/>
<keyword evidence="2" id="KW-0472">Membrane</keyword>
<organism evidence="3 4">
    <name type="scientific">Halogeometricum rufum</name>
    <dbReference type="NCBI Taxonomy" id="553469"/>
    <lineage>
        <taxon>Archaea</taxon>
        <taxon>Methanobacteriati</taxon>
        <taxon>Methanobacteriota</taxon>
        <taxon>Stenosarchaea group</taxon>
        <taxon>Halobacteria</taxon>
        <taxon>Halobacteriales</taxon>
        <taxon>Haloferacaceae</taxon>
        <taxon>Halogeometricum</taxon>
    </lineage>
</organism>
<feature type="region of interest" description="Disordered" evidence="1">
    <location>
        <begin position="152"/>
        <end position="229"/>
    </location>
</feature>
<dbReference type="InterPro" id="IPR008965">
    <property type="entry name" value="CBM2/CBM3_carb-bd_dom_sf"/>
</dbReference>
<dbReference type="STRING" id="553469.SAMN04487947_3628"/>
<keyword evidence="2" id="KW-0812">Transmembrane</keyword>
<evidence type="ECO:0008006" key="5">
    <source>
        <dbReference type="Google" id="ProtNLM"/>
    </source>
</evidence>